<reference evidence="1" key="1">
    <citation type="journal article" date="2015" name="Proc. Natl. Acad. Sci. U.S.A.">
        <title>Networks of energetic and metabolic interactions define dynamics in microbial communities.</title>
        <authorList>
            <person name="Embree M."/>
            <person name="Liu J.K."/>
            <person name="Al-Bassam M.M."/>
            <person name="Zengler K."/>
        </authorList>
    </citation>
    <scope>NUCLEOTIDE SEQUENCE</scope>
</reference>
<dbReference type="EMBL" id="LNQE01000174">
    <property type="protein sequence ID" value="KUG28811.1"/>
    <property type="molecule type" value="Genomic_DNA"/>
</dbReference>
<sequence length="48" mass="5589">MPAPRPETRRRRLTCGRLSPLRQKACRAFGIEEFDAFRDIEESVARKA</sequence>
<organism evidence="1">
    <name type="scientific">hydrocarbon metagenome</name>
    <dbReference type="NCBI Taxonomy" id="938273"/>
    <lineage>
        <taxon>unclassified sequences</taxon>
        <taxon>metagenomes</taxon>
        <taxon>ecological metagenomes</taxon>
    </lineage>
</organism>
<comment type="caution">
    <text evidence="1">The sequence shown here is derived from an EMBL/GenBank/DDBJ whole genome shotgun (WGS) entry which is preliminary data.</text>
</comment>
<name>A0A0W8G6M2_9ZZZZ</name>
<gene>
    <name evidence="1" type="ORF">ASZ90_001322</name>
</gene>
<dbReference type="AlphaFoldDB" id="A0A0W8G6M2"/>
<proteinExistence type="predicted"/>
<accession>A0A0W8G6M2</accession>
<protein>
    <submittedName>
        <fullName evidence="1">Uncharacterized protein</fullName>
    </submittedName>
</protein>
<evidence type="ECO:0000313" key="1">
    <source>
        <dbReference type="EMBL" id="KUG28811.1"/>
    </source>
</evidence>